<dbReference type="PANTHER" id="PTHR30348">
    <property type="entry name" value="UNCHARACTERIZED PROTEIN YECE"/>
    <property type="match status" value="1"/>
</dbReference>
<dbReference type="InterPro" id="IPR036520">
    <property type="entry name" value="UPF0759_sf"/>
</dbReference>
<dbReference type="Gene3D" id="3.20.20.410">
    <property type="entry name" value="Protein of unknown function UPF0759"/>
    <property type="match status" value="1"/>
</dbReference>
<evidence type="ECO:0000313" key="1">
    <source>
        <dbReference type="EMBL" id="SFU82465.1"/>
    </source>
</evidence>
<accession>A0A1I7JBA4</accession>
<keyword evidence="2" id="KW-1185">Reference proteome</keyword>
<dbReference type="Pfam" id="PF01904">
    <property type="entry name" value="DUF72"/>
    <property type="match status" value="1"/>
</dbReference>
<gene>
    <name evidence="1" type="ORF">SAMN05421543_10972</name>
</gene>
<dbReference type="RefSeq" id="WP_217647682.1">
    <property type="nucleotide sequence ID" value="NZ_FPBV01000009.1"/>
</dbReference>
<dbReference type="AlphaFoldDB" id="A0A1I7JBA4"/>
<dbReference type="STRING" id="392015.SAMN05421543_10972"/>
<name>A0A1I7JBA4_9BACL</name>
<organism evidence="1 2">
    <name type="scientific">Alicyclobacillus macrosporangiidus</name>
    <dbReference type="NCBI Taxonomy" id="392015"/>
    <lineage>
        <taxon>Bacteria</taxon>
        <taxon>Bacillati</taxon>
        <taxon>Bacillota</taxon>
        <taxon>Bacilli</taxon>
        <taxon>Bacillales</taxon>
        <taxon>Alicyclobacillaceae</taxon>
        <taxon>Alicyclobacillus</taxon>
    </lineage>
</organism>
<dbReference type="SUPFAM" id="SSF117396">
    <property type="entry name" value="TM1631-like"/>
    <property type="match status" value="1"/>
</dbReference>
<reference evidence="2" key="1">
    <citation type="submission" date="2016-10" db="EMBL/GenBank/DDBJ databases">
        <authorList>
            <person name="Varghese N."/>
        </authorList>
    </citation>
    <scope>NUCLEOTIDE SEQUENCE [LARGE SCALE GENOMIC DNA]</scope>
    <source>
        <strain evidence="2">DSM 17980</strain>
    </source>
</reference>
<dbReference type="Proteomes" id="UP000183508">
    <property type="component" value="Unassembled WGS sequence"/>
</dbReference>
<sequence length="295" mass="33788">MNPTWAGVRCGTCAWADHVAFYPKGMRPEARLSYYARHFSLVEADAPYYRIPPPDVVARWAEQTPEGFVFDVKAHRTMTLHDRGEAGAAQRAADFAAFLRAISPLKESGRLGAVLFQFPPWFVANEANRRYLDEVAERMDGFLLAVEFRHRSWWQGDAALQTADHLRRLGAVNVVCDEPQVGQGTIPFVPEVTQPRLVIFRLHGRNAKTWYQKGLRSSQQRFDYLYTREELASFLPYVRRWTQEASAVHILMNNNQGDYAVRNALDWLDLLGIAAREARPQDDPPGRQLRLFDPD</sequence>
<dbReference type="PANTHER" id="PTHR30348:SF13">
    <property type="entry name" value="UPF0759 PROTEIN YUNF"/>
    <property type="match status" value="1"/>
</dbReference>
<dbReference type="EMBL" id="FPBV01000009">
    <property type="protein sequence ID" value="SFU82465.1"/>
    <property type="molecule type" value="Genomic_DNA"/>
</dbReference>
<evidence type="ECO:0000313" key="2">
    <source>
        <dbReference type="Proteomes" id="UP000183508"/>
    </source>
</evidence>
<dbReference type="eggNOG" id="COG1801">
    <property type="taxonomic scope" value="Bacteria"/>
</dbReference>
<dbReference type="InterPro" id="IPR002763">
    <property type="entry name" value="DUF72"/>
</dbReference>
<protein>
    <submittedName>
        <fullName evidence="1">Uncharacterized conserved protein YecE, DUF72 family</fullName>
    </submittedName>
</protein>
<proteinExistence type="predicted"/>